<evidence type="ECO:0000256" key="3">
    <source>
        <dbReference type="HAMAP-Rule" id="MF_01385"/>
    </source>
</evidence>
<evidence type="ECO:0000256" key="2">
    <source>
        <dbReference type="ARBA" id="ARBA00023186"/>
    </source>
</evidence>
<evidence type="ECO:0000313" key="4">
    <source>
        <dbReference type="EMBL" id="BCD46374.1"/>
    </source>
</evidence>
<protein>
    <recommendedName>
        <fullName evidence="3">Urease accessory protein UreF</fullName>
    </recommendedName>
</protein>
<comment type="subunit">
    <text evidence="3">UreH, UreF and UreG form a complex that acts as a GTP-hydrolysis-dependent molecular chaperone, activating the urease apoprotein by helping to assemble the nickel containing metallocenter of UreC. The UreE protein probably delivers the nickel.</text>
</comment>
<dbReference type="InterPro" id="IPR002639">
    <property type="entry name" value="UreF"/>
</dbReference>
<proteinExistence type="inferred from homology"/>
<dbReference type="Proteomes" id="UP000317935">
    <property type="component" value="Chromosome"/>
</dbReference>
<dbReference type="EMBL" id="AP019774">
    <property type="protein sequence ID" value="BCD70706.1"/>
    <property type="molecule type" value="Genomic_DNA"/>
</dbReference>
<comment type="subcellular location">
    <subcellularLocation>
        <location evidence="3">Cytoplasm</location>
    </subcellularLocation>
</comment>
<dbReference type="OrthoDB" id="9798772at2"/>
<evidence type="ECO:0000256" key="1">
    <source>
        <dbReference type="ARBA" id="ARBA00022988"/>
    </source>
</evidence>
<dbReference type="HAMAP" id="MF_01385">
    <property type="entry name" value="UreF"/>
    <property type="match status" value="1"/>
</dbReference>
<keyword evidence="7" id="KW-1185">Reference proteome</keyword>
<dbReference type="PIRSF" id="PIRSF009467">
    <property type="entry name" value="Ureas_acces_UreF"/>
    <property type="match status" value="1"/>
</dbReference>
<keyword evidence="3" id="KW-0963">Cytoplasm</keyword>
<dbReference type="Proteomes" id="UP000509742">
    <property type="component" value="Chromosome"/>
</dbReference>
<accession>A0A6J4CYX9</accession>
<dbReference type="RefSeq" id="WP_006565068.1">
    <property type="nucleotide sequence ID" value="NZ_AP019774.1"/>
</dbReference>
<comment type="similarity">
    <text evidence="3">Belongs to the UreF family.</text>
</comment>
<organism evidence="5 6">
    <name type="scientific">Helicobacter suis</name>
    <dbReference type="NCBI Taxonomy" id="104628"/>
    <lineage>
        <taxon>Bacteria</taxon>
        <taxon>Pseudomonadati</taxon>
        <taxon>Campylobacterota</taxon>
        <taxon>Epsilonproteobacteria</taxon>
        <taxon>Campylobacterales</taxon>
        <taxon>Helicobacteraceae</taxon>
        <taxon>Helicobacter</taxon>
    </lineage>
</organism>
<dbReference type="PANTHER" id="PTHR33620">
    <property type="entry name" value="UREASE ACCESSORY PROTEIN F"/>
    <property type="match status" value="1"/>
</dbReference>
<dbReference type="GO" id="GO:0016151">
    <property type="term" value="F:nickel cation binding"/>
    <property type="evidence" value="ECO:0007669"/>
    <property type="project" value="UniProtKB-UniRule"/>
</dbReference>
<dbReference type="PANTHER" id="PTHR33620:SF1">
    <property type="entry name" value="UREASE ACCESSORY PROTEIN F"/>
    <property type="match status" value="1"/>
</dbReference>
<gene>
    <name evidence="3 5" type="primary">ureF</name>
    <name evidence="4" type="ORF">NHP190020_14130</name>
    <name evidence="5" type="ORF">SNTW_13510</name>
</gene>
<keyword evidence="1 3" id="KW-0996">Nickel insertion</keyword>
<evidence type="ECO:0000313" key="5">
    <source>
        <dbReference type="EMBL" id="BCD70706.1"/>
    </source>
</evidence>
<comment type="function">
    <text evidence="3">Required for maturation of urease via the functional incorporation of the urease nickel metallocenter.</text>
</comment>
<dbReference type="InterPro" id="IPR038277">
    <property type="entry name" value="UreF_sf"/>
</dbReference>
<evidence type="ECO:0000313" key="7">
    <source>
        <dbReference type="Proteomes" id="UP000509742"/>
    </source>
</evidence>
<dbReference type="EMBL" id="AP023036">
    <property type="protein sequence ID" value="BCD46374.1"/>
    <property type="molecule type" value="Genomic_DNA"/>
</dbReference>
<reference evidence="5 6" key="1">
    <citation type="submission" date="2019-06" db="EMBL/GenBank/DDBJ databases">
        <title>Complete genome sequence of Helicobacter suis SNTW101c.</title>
        <authorList>
            <person name="Rimbara E."/>
            <person name="Suzuki M."/>
            <person name="Matsui H."/>
            <person name="Nakamura M."/>
            <person name="Mori S."/>
            <person name="Shibayama K."/>
        </authorList>
    </citation>
    <scope>NUCLEOTIDE SEQUENCE [LARGE SCALE GENOMIC DNA]</scope>
    <source>
        <strain evidence="5 6">SNTW101c</strain>
    </source>
</reference>
<name>A0A6J4CYX9_9HELI</name>
<sequence>MHADFLLLQINDAMFPIGSYTHSFGLETYIQQKEVKDKQSALAYLQANLSTQFLYTELLSLKLVYTHAKEGGQSTEPHLGHILDIEERVCLATPPLELRQANQKLGSRFLKTLLVLDLPFSPFFKAYAQATTTPTHATSYGVFCASMGFDLEVSLKHYLYAQSSNMVINCVKTIPLAQNDGQRILLALQESFKDILNTLQSLNISHLCAASVLNDIRAMQHEDLYSRLYMS</sequence>
<reference evidence="4 7" key="2">
    <citation type="submission" date="2020-04" db="EMBL/GenBank/DDBJ databases">
        <title>Genomic analysis of gastric non-Helicobacter pylori Helicobacters isolated in Japan.</title>
        <authorList>
            <person name="Suzuki M."/>
            <person name="Rimbara E."/>
        </authorList>
    </citation>
    <scope>NUCLEOTIDE SEQUENCE [LARGE SCALE GENOMIC DNA]</scope>
    <source>
        <strain evidence="4 7">NHP19-0020</strain>
    </source>
</reference>
<dbReference type="GeneID" id="56929038"/>
<keyword evidence="2 3" id="KW-0143">Chaperone</keyword>
<evidence type="ECO:0000313" key="6">
    <source>
        <dbReference type="Proteomes" id="UP000317935"/>
    </source>
</evidence>
<dbReference type="Pfam" id="PF01730">
    <property type="entry name" value="UreF"/>
    <property type="match status" value="1"/>
</dbReference>
<dbReference type="AlphaFoldDB" id="A0A6J4CYX9"/>
<dbReference type="GO" id="GO:0005737">
    <property type="term" value="C:cytoplasm"/>
    <property type="evidence" value="ECO:0007669"/>
    <property type="project" value="UniProtKB-SubCell"/>
</dbReference>
<dbReference type="Gene3D" id="1.10.4190.10">
    <property type="entry name" value="Urease accessory protein UreF"/>
    <property type="match status" value="1"/>
</dbReference>